<dbReference type="AlphaFoldDB" id="A0A175RC98"/>
<dbReference type="PATRIC" id="fig|401562.3.peg.882"/>
<protein>
    <submittedName>
        <fullName evidence="1">Uncharacterized protein</fullName>
    </submittedName>
</protein>
<name>A0A175RC98_9HYPH</name>
<evidence type="ECO:0000313" key="1">
    <source>
        <dbReference type="EMBL" id="KTQ96467.1"/>
    </source>
</evidence>
<dbReference type="EMBL" id="LDPZ01000015">
    <property type="protein sequence ID" value="KTQ96467.1"/>
    <property type="molecule type" value="Genomic_DNA"/>
</dbReference>
<comment type="caution">
    <text evidence="1">The sequence shown here is derived from an EMBL/GenBank/DDBJ whole genome shotgun (WGS) entry which is preliminary data.</text>
</comment>
<proteinExistence type="predicted"/>
<sequence>MIAGGTRENVSITVRMRRVATGRGLVVDDVAHVRFAWVAALPRWSRSLACPRGFGTLFPS</sequence>
<organism evidence="1 2">
    <name type="scientific">Aureimonas ureilytica</name>
    <dbReference type="NCBI Taxonomy" id="401562"/>
    <lineage>
        <taxon>Bacteria</taxon>
        <taxon>Pseudomonadati</taxon>
        <taxon>Pseudomonadota</taxon>
        <taxon>Alphaproteobacteria</taxon>
        <taxon>Hyphomicrobiales</taxon>
        <taxon>Aurantimonadaceae</taxon>
        <taxon>Aureimonas</taxon>
    </lineage>
</organism>
<dbReference type="Proteomes" id="UP000078272">
    <property type="component" value="Unassembled WGS sequence"/>
</dbReference>
<gene>
    <name evidence="1" type="ORF">NS226_07780</name>
</gene>
<accession>A0A175RC98</accession>
<evidence type="ECO:0000313" key="2">
    <source>
        <dbReference type="Proteomes" id="UP000078272"/>
    </source>
</evidence>
<reference evidence="1 2" key="1">
    <citation type="journal article" date="2016" name="Front. Microbiol.">
        <title>Genomic Resource of Rice Seed Associated Bacteria.</title>
        <authorList>
            <person name="Midha S."/>
            <person name="Bansal K."/>
            <person name="Sharma S."/>
            <person name="Kumar N."/>
            <person name="Patil P.P."/>
            <person name="Chaudhry V."/>
            <person name="Patil P.B."/>
        </authorList>
    </citation>
    <scope>NUCLEOTIDE SEQUENCE [LARGE SCALE GENOMIC DNA]</scope>
    <source>
        <strain evidence="1 2">NS226</strain>
    </source>
</reference>